<dbReference type="InterPro" id="IPR020843">
    <property type="entry name" value="ER"/>
</dbReference>
<dbReference type="SMART" id="SM00066">
    <property type="entry name" value="GAL4"/>
    <property type="match status" value="1"/>
</dbReference>
<dbReference type="SUPFAM" id="SSF57701">
    <property type="entry name" value="Zn2/Cys6 DNA-binding domain"/>
    <property type="match status" value="1"/>
</dbReference>
<keyword evidence="2" id="KW-0238">DNA-binding</keyword>
<dbReference type="Proteomes" id="UP000465221">
    <property type="component" value="Unassembled WGS sequence"/>
</dbReference>
<dbReference type="Pfam" id="PF11951">
    <property type="entry name" value="Fungal_trans_2"/>
    <property type="match status" value="1"/>
</dbReference>
<dbReference type="InterPro" id="IPR013154">
    <property type="entry name" value="ADH-like_N"/>
</dbReference>
<evidence type="ECO:0000256" key="5">
    <source>
        <dbReference type="SAM" id="MobiDB-lite"/>
    </source>
</evidence>
<dbReference type="PROSITE" id="PS50048">
    <property type="entry name" value="ZN2_CY6_FUNGAL_2"/>
    <property type="match status" value="1"/>
</dbReference>
<keyword evidence="3" id="KW-0804">Transcription</keyword>
<dbReference type="SUPFAM" id="SSF51735">
    <property type="entry name" value="NAD(P)-binding Rossmann-fold domains"/>
    <property type="match status" value="1"/>
</dbReference>
<dbReference type="GO" id="GO:0003677">
    <property type="term" value="F:DNA binding"/>
    <property type="evidence" value="ECO:0007669"/>
    <property type="project" value="UniProtKB-KW"/>
</dbReference>
<reference evidence="7 8" key="1">
    <citation type="submission" date="2020-01" db="EMBL/GenBank/DDBJ databases">
        <title>Draft genome sequence of Aspergillus udagawae IFM 46972.</title>
        <authorList>
            <person name="Takahashi H."/>
            <person name="Yaguchi T."/>
        </authorList>
    </citation>
    <scope>NUCLEOTIDE SEQUENCE [LARGE SCALE GENOMIC DNA]</scope>
    <source>
        <strain evidence="7 8">IFM 46972</strain>
    </source>
</reference>
<protein>
    <recommendedName>
        <fullName evidence="6">Zn(2)-C6 fungal-type domain-containing protein</fullName>
    </recommendedName>
</protein>
<proteinExistence type="predicted"/>
<dbReference type="GO" id="GO:0008270">
    <property type="term" value="F:zinc ion binding"/>
    <property type="evidence" value="ECO:0007669"/>
    <property type="project" value="InterPro"/>
</dbReference>
<dbReference type="CDD" id="cd00067">
    <property type="entry name" value="GAL4"/>
    <property type="match status" value="1"/>
</dbReference>
<dbReference type="Pfam" id="PF13602">
    <property type="entry name" value="ADH_zinc_N_2"/>
    <property type="match status" value="1"/>
</dbReference>
<keyword evidence="4" id="KW-0539">Nucleus</keyword>
<dbReference type="Gene3D" id="4.10.240.10">
    <property type="entry name" value="Zn(2)-C6 fungal-type DNA-binding domain"/>
    <property type="match status" value="1"/>
</dbReference>
<dbReference type="PROSITE" id="PS00463">
    <property type="entry name" value="ZN2_CY6_FUNGAL_1"/>
    <property type="match status" value="1"/>
</dbReference>
<dbReference type="SUPFAM" id="SSF50129">
    <property type="entry name" value="GroES-like"/>
    <property type="match status" value="1"/>
</dbReference>
<dbReference type="Gene3D" id="3.90.180.10">
    <property type="entry name" value="Medium-chain alcohol dehydrogenases, catalytic domain"/>
    <property type="match status" value="1"/>
</dbReference>
<dbReference type="GO" id="GO:0000981">
    <property type="term" value="F:DNA-binding transcription factor activity, RNA polymerase II-specific"/>
    <property type="evidence" value="ECO:0007669"/>
    <property type="project" value="InterPro"/>
</dbReference>
<feature type="region of interest" description="Disordered" evidence="5">
    <location>
        <begin position="54"/>
        <end position="114"/>
    </location>
</feature>
<evidence type="ECO:0000259" key="6">
    <source>
        <dbReference type="PROSITE" id="PS50048"/>
    </source>
</evidence>
<evidence type="ECO:0000256" key="3">
    <source>
        <dbReference type="ARBA" id="ARBA00023163"/>
    </source>
</evidence>
<dbReference type="PANTHER" id="PTHR47657:SF10">
    <property type="entry name" value="ZN(II)2CYS6 TRANSCRIPTION FACTOR (EUROFUNG)"/>
    <property type="match status" value="1"/>
</dbReference>
<dbReference type="SMART" id="SM00829">
    <property type="entry name" value="PKS_ER"/>
    <property type="match status" value="1"/>
</dbReference>
<feature type="domain" description="Zn(2)-C6 fungal-type" evidence="6">
    <location>
        <begin position="25"/>
        <end position="55"/>
    </location>
</feature>
<feature type="compositionally biased region" description="Basic residues" evidence="5">
    <location>
        <begin position="11"/>
        <end position="24"/>
    </location>
</feature>
<dbReference type="InterPro" id="IPR036291">
    <property type="entry name" value="NAD(P)-bd_dom_sf"/>
</dbReference>
<dbReference type="Pfam" id="PF08240">
    <property type="entry name" value="ADH_N"/>
    <property type="match status" value="1"/>
</dbReference>
<evidence type="ECO:0000313" key="7">
    <source>
        <dbReference type="EMBL" id="GFF54302.1"/>
    </source>
</evidence>
<dbReference type="GO" id="GO:0016491">
    <property type="term" value="F:oxidoreductase activity"/>
    <property type="evidence" value="ECO:0007669"/>
    <property type="project" value="InterPro"/>
</dbReference>
<feature type="compositionally biased region" description="Basic and acidic residues" evidence="5">
    <location>
        <begin position="1"/>
        <end position="10"/>
    </location>
</feature>
<feature type="region of interest" description="Disordered" evidence="5">
    <location>
        <begin position="1"/>
        <end position="24"/>
    </location>
</feature>
<dbReference type="CDD" id="cd08267">
    <property type="entry name" value="MDR1"/>
    <property type="match status" value="1"/>
</dbReference>
<organism evidence="7 8">
    <name type="scientific">Aspergillus udagawae</name>
    <dbReference type="NCBI Taxonomy" id="91492"/>
    <lineage>
        <taxon>Eukaryota</taxon>
        <taxon>Fungi</taxon>
        <taxon>Dikarya</taxon>
        <taxon>Ascomycota</taxon>
        <taxon>Pezizomycotina</taxon>
        <taxon>Eurotiomycetes</taxon>
        <taxon>Eurotiomycetidae</taxon>
        <taxon>Eurotiales</taxon>
        <taxon>Aspergillaceae</taxon>
        <taxon>Aspergillus</taxon>
        <taxon>Aspergillus subgen. Fumigati</taxon>
    </lineage>
</organism>
<name>A0A8H3S9U5_9EURO</name>
<dbReference type="EMBL" id="BLKC01000112">
    <property type="protein sequence ID" value="GFF54302.1"/>
    <property type="molecule type" value="Genomic_DNA"/>
</dbReference>
<dbReference type="PANTHER" id="PTHR47657">
    <property type="entry name" value="STEROL REGULATORY ELEMENT-BINDING PROTEIN ECM22"/>
    <property type="match status" value="1"/>
</dbReference>
<feature type="compositionally biased region" description="Polar residues" evidence="5">
    <location>
        <begin position="59"/>
        <end position="74"/>
    </location>
</feature>
<dbReference type="InterPro" id="IPR036864">
    <property type="entry name" value="Zn2-C6_fun-type_DNA-bd_sf"/>
</dbReference>
<dbReference type="Gene3D" id="3.40.50.720">
    <property type="entry name" value="NAD(P)-binding Rossmann-like Domain"/>
    <property type="match status" value="1"/>
</dbReference>
<sequence>MATDNQSDRATRKRIRARHSKSRKGCFTCKGRRVKCDEIKPTCGACALRGEPCDWPAETGSQGHDTPGRSQAGSDRTGRAQARRDQPKSGPSPHALQFDIGASDPAGEGWTPRPGQLNMVDLQLHAHFMLHTSKHMSLNPRRQRIWETVVPRFAMRNEALMHLLLALAGLDYASDWTADQQPPRVSPDMESQPSPAIGDPEHDHTLDAAYLQIIVEHHQRGLEAFRTELANLSSANLNLVFAGSLMLVAFALASLRIRNLSDAHSQPGQPRLDWIFLIQGLCTVIKQNWPELRMGPLRDMTQYSYANDDWRMYPRDALCSVSVSVRRGCSPRLLAFYRGADDALTQLVAYHESLASRQRQILAEQKAALELLESMYMRALSVVRFSDEGRESPCDVQADLEDAALIGWAEFLPEGFLDTLAGGGVCSTLSYVILAYFHLLFALLDSFWYVKGGFDGEIVKIKALVDTSGEGELMLLMQWPVSVIAVDHDPGSVIIRKWMNMDHPSTMKAWLYTSATGGLEKNLQLSTSARTPGPPGHDQLLIKVISASINPADYKVPEMPIVPRFFVSYPATPGMDFCGQVVTAGPGVTAFQPGQRVYGTTAAPAQFGSLGEYLLCKTENVALLPDGVAPDDAATVGVAAQTAYQSLAPYVSPGDRVFINGGSGGCGIFAIQIAKALGCTVTTTCSTRNVQFCRDLGADEVIDYTQEDVLGILRAQGHVYAHVVDHIGLPDELYSQSDAFLLPGKAFVQVGAASMLTFARRVARPGFLGGGRRKYVIFMLKSNQADIATLGEWMQQGKLRVAVDSTYELEDAVKAFERLRSGRARGKIIIHVST</sequence>
<dbReference type="InterPro" id="IPR021858">
    <property type="entry name" value="Fun_TF"/>
</dbReference>
<evidence type="ECO:0000256" key="1">
    <source>
        <dbReference type="ARBA" id="ARBA00023015"/>
    </source>
</evidence>
<accession>A0A8H3S9U5</accession>
<comment type="caution">
    <text evidence="7">The sequence shown here is derived from an EMBL/GenBank/DDBJ whole genome shotgun (WGS) entry which is preliminary data.</text>
</comment>
<dbReference type="AlphaFoldDB" id="A0A8H3S9U5"/>
<evidence type="ECO:0000256" key="4">
    <source>
        <dbReference type="ARBA" id="ARBA00023242"/>
    </source>
</evidence>
<feature type="compositionally biased region" description="Basic and acidic residues" evidence="5">
    <location>
        <begin position="76"/>
        <end position="87"/>
    </location>
</feature>
<evidence type="ECO:0000313" key="8">
    <source>
        <dbReference type="Proteomes" id="UP000465221"/>
    </source>
</evidence>
<evidence type="ECO:0000256" key="2">
    <source>
        <dbReference type="ARBA" id="ARBA00023125"/>
    </source>
</evidence>
<gene>
    <name evidence="7" type="ORF">IFM46972_09991</name>
</gene>
<dbReference type="InterPro" id="IPR001138">
    <property type="entry name" value="Zn2Cys6_DnaBD"/>
</dbReference>
<keyword evidence="1" id="KW-0805">Transcription regulation</keyword>
<dbReference type="InterPro" id="IPR011032">
    <property type="entry name" value="GroES-like_sf"/>
</dbReference>
<dbReference type="InterPro" id="IPR052400">
    <property type="entry name" value="Zn2-C6_fungal_TF"/>
</dbReference>
<dbReference type="Pfam" id="PF00172">
    <property type="entry name" value="Zn_clus"/>
    <property type="match status" value="1"/>
</dbReference>